<dbReference type="CDD" id="cd07438">
    <property type="entry name" value="PHP_HisPPase_AMP"/>
    <property type="match status" value="1"/>
</dbReference>
<dbReference type="SMART" id="SM00481">
    <property type="entry name" value="POLIIIAc"/>
    <property type="match status" value="1"/>
</dbReference>
<reference evidence="2 3" key="1">
    <citation type="submission" date="2016-10" db="EMBL/GenBank/DDBJ databases">
        <authorList>
            <person name="de Groot N.N."/>
        </authorList>
    </citation>
    <scope>NUCLEOTIDE SEQUENCE [LARGE SCALE GENOMIC DNA]</scope>
    <source>
        <strain evidence="2 3">743A</strain>
    </source>
</reference>
<dbReference type="Pfam" id="PF02811">
    <property type="entry name" value="PHP"/>
    <property type="match status" value="1"/>
</dbReference>
<dbReference type="Gene3D" id="3.20.20.140">
    <property type="entry name" value="Metal-dependent hydrolases"/>
    <property type="match status" value="1"/>
</dbReference>
<sequence length="289" mass="32166">MKLIDLHVHSNISDGTFPPEDLVKLAVENNLAAFALTDHDTISGIAPAAAFAEKFKKEGTDIQVIPGVELSVGYKNRDIHILGLLINEQNSLLISTLNELQKERENRNLKMIANFNSVDIPITIEDLTQYAEAAVITRAHFAKYLIEHGYVKTSNEAFDRYLKEDGPFYVNRHFISPEDAIDLIRHAGGIPVLAHPMLYNLPPEELDQLTKRLALHGLLGIEAIHSSNTITSENVSRYLASKHHLLITGGSDFHGLNKPDISLGTGKGNLQISYSIYENLLNKKHELFS</sequence>
<organism evidence="2 3">
    <name type="scientific">Anaeromicropila populeti</name>
    <dbReference type="NCBI Taxonomy" id="37658"/>
    <lineage>
        <taxon>Bacteria</taxon>
        <taxon>Bacillati</taxon>
        <taxon>Bacillota</taxon>
        <taxon>Clostridia</taxon>
        <taxon>Lachnospirales</taxon>
        <taxon>Lachnospiraceae</taxon>
        <taxon>Anaeromicropila</taxon>
    </lineage>
</organism>
<dbReference type="PANTHER" id="PTHR42924">
    <property type="entry name" value="EXONUCLEASE"/>
    <property type="match status" value="1"/>
</dbReference>
<feature type="domain" description="Polymerase/histidinol phosphatase N-terminal" evidence="1">
    <location>
        <begin position="4"/>
        <end position="74"/>
    </location>
</feature>
<dbReference type="PANTHER" id="PTHR42924:SF3">
    <property type="entry name" value="POLYMERASE_HISTIDINOL PHOSPHATASE N-TERMINAL DOMAIN-CONTAINING PROTEIN"/>
    <property type="match status" value="1"/>
</dbReference>
<evidence type="ECO:0000259" key="1">
    <source>
        <dbReference type="SMART" id="SM00481"/>
    </source>
</evidence>
<dbReference type="Proteomes" id="UP000199659">
    <property type="component" value="Unassembled WGS sequence"/>
</dbReference>
<dbReference type="STRING" id="37658.SAMN05661086_01056"/>
<dbReference type="AlphaFoldDB" id="A0A1I6IR62"/>
<dbReference type="GO" id="GO:0004534">
    <property type="term" value="F:5'-3' RNA exonuclease activity"/>
    <property type="evidence" value="ECO:0007669"/>
    <property type="project" value="TreeGrafter"/>
</dbReference>
<dbReference type="InterPro" id="IPR003141">
    <property type="entry name" value="Pol/His_phosphatase_N"/>
</dbReference>
<name>A0A1I6IR62_9FIRM</name>
<proteinExistence type="predicted"/>
<keyword evidence="3" id="KW-1185">Reference proteome</keyword>
<dbReference type="InterPro" id="IPR004013">
    <property type="entry name" value="PHP_dom"/>
</dbReference>
<accession>A0A1I6IR62</accession>
<gene>
    <name evidence="2" type="ORF">SAMN05661086_01056</name>
</gene>
<dbReference type="Gene3D" id="1.10.150.650">
    <property type="match status" value="1"/>
</dbReference>
<dbReference type="GO" id="GO:0035312">
    <property type="term" value="F:5'-3' DNA exonuclease activity"/>
    <property type="evidence" value="ECO:0007669"/>
    <property type="project" value="TreeGrafter"/>
</dbReference>
<evidence type="ECO:0000313" key="2">
    <source>
        <dbReference type="EMBL" id="SFR69111.1"/>
    </source>
</evidence>
<dbReference type="EMBL" id="FOYZ01000003">
    <property type="protein sequence ID" value="SFR69111.1"/>
    <property type="molecule type" value="Genomic_DNA"/>
</dbReference>
<dbReference type="SUPFAM" id="SSF89550">
    <property type="entry name" value="PHP domain-like"/>
    <property type="match status" value="1"/>
</dbReference>
<dbReference type="InterPro" id="IPR016195">
    <property type="entry name" value="Pol/histidinol_Pase-like"/>
</dbReference>
<dbReference type="OrthoDB" id="9804333at2"/>
<dbReference type="RefSeq" id="WP_092559651.1">
    <property type="nucleotide sequence ID" value="NZ_FOYZ01000003.1"/>
</dbReference>
<dbReference type="InterPro" id="IPR052018">
    <property type="entry name" value="PHP_domain"/>
</dbReference>
<protein>
    <recommendedName>
        <fullName evidence="1">Polymerase/histidinol phosphatase N-terminal domain-containing protein</fullName>
    </recommendedName>
</protein>
<evidence type="ECO:0000313" key="3">
    <source>
        <dbReference type="Proteomes" id="UP000199659"/>
    </source>
</evidence>